<dbReference type="GO" id="GO:0016705">
    <property type="term" value="F:oxidoreductase activity, acting on paired donors, with incorporation or reduction of molecular oxygen"/>
    <property type="evidence" value="ECO:0007669"/>
    <property type="project" value="InterPro"/>
</dbReference>
<keyword evidence="4 7" id="KW-0560">Oxidoreductase</keyword>
<evidence type="ECO:0000313" key="8">
    <source>
        <dbReference type="EMBL" id="SHL31447.1"/>
    </source>
</evidence>
<keyword evidence="6 7" id="KW-0503">Monooxygenase</keyword>
<dbReference type="Proteomes" id="UP000184203">
    <property type="component" value="Unassembled WGS sequence"/>
</dbReference>
<dbReference type="AlphaFoldDB" id="A0A1M6ZLX2"/>
<evidence type="ECO:0000256" key="3">
    <source>
        <dbReference type="ARBA" id="ARBA00022723"/>
    </source>
</evidence>
<comment type="similarity">
    <text evidence="1 7">Belongs to the cytochrome P450 family.</text>
</comment>
<reference evidence="9" key="1">
    <citation type="submission" date="2016-11" db="EMBL/GenBank/DDBJ databases">
        <authorList>
            <person name="Varghese N."/>
            <person name="Submissions S."/>
        </authorList>
    </citation>
    <scope>NUCLEOTIDE SEQUENCE [LARGE SCALE GENOMIC DNA]</scope>
    <source>
        <strain evidence="9">DX253</strain>
    </source>
</reference>
<keyword evidence="9" id="KW-1185">Reference proteome</keyword>
<protein>
    <submittedName>
        <fullName evidence="8">Cytochrome P450</fullName>
    </submittedName>
</protein>
<evidence type="ECO:0000256" key="2">
    <source>
        <dbReference type="ARBA" id="ARBA00022617"/>
    </source>
</evidence>
<dbReference type="GO" id="GO:0005506">
    <property type="term" value="F:iron ion binding"/>
    <property type="evidence" value="ECO:0007669"/>
    <property type="project" value="InterPro"/>
</dbReference>
<keyword evidence="3 7" id="KW-0479">Metal-binding</keyword>
<evidence type="ECO:0000256" key="5">
    <source>
        <dbReference type="ARBA" id="ARBA00023004"/>
    </source>
</evidence>
<keyword evidence="2 7" id="KW-0349">Heme</keyword>
<name>A0A1M6ZLX2_HALPU</name>
<gene>
    <name evidence="8" type="ORF">SAMN05444342_3493</name>
</gene>
<dbReference type="Gene3D" id="1.10.630.10">
    <property type="entry name" value="Cytochrome P450"/>
    <property type="match status" value="1"/>
</dbReference>
<sequence length="404" mass="45649">MASSNQGVAFRTPPEALASEQAQLNPFDWYAEMRREHPVRYDDQRGRWDVFKYEDVKQIVSDHETYASDVASTDIRLVDRDFDTDRAPSMIRADPPAHGRLRNFVNSRFQPGSIAEHRARFEQIADDLLDDIDSGANVDIIDKFSHPYPVTIIADLLGLPRDDYDQFLTWSKAATELSLTGDEKAIESNKRRRARVQREMREYFSNLISERATGSGDDLITLAAMNDELTHEEKISFCLTLLIAGNVTTVNLITNALWCFEENDLFDAVRTGAVSRTKVIEEVLRYRSPAQTVRRVTTKPVELGGRRIDAGELVLARIGSANRDPARFDSPEEFRPERSPNPHIAFGGGIHFCLGAQLARLEADIALEKLLDRFEVINPDLSDLSPQTFLYGVKSFPCRLETGN</sequence>
<dbReference type="FunFam" id="1.10.630.10:FF:000018">
    <property type="entry name" value="Cytochrome P450 monooxygenase"/>
    <property type="match status" value="1"/>
</dbReference>
<dbReference type="InterPro" id="IPR001128">
    <property type="entry name" value="Cyt_P450"/>
</dbReference>
<dbReference type="OrthoDB" id="40089at2157"/>
<accession>A0A1M6ZLX2</accession>
<proteinExistence type="inferred from homology"/>
<dbReference type="RefSeq" id="WP_018129107.1">
    <property type="nucleotide sequence ID" value="NZ_AEMG01000014.1"/>
</dbReference>
<evidence type="ECO:0000256" key="6">
    <source>
        <dbReference type="ARBA" id="ARBA00023033"/>
    </source>
</evidence>
<dbReference type="PANTHER" id="PTHR46696">
    <property type="entry name" value="P450, PUTATIVE (EUROFUNG)-RELATED"/>
    <property type="match status" value="1"/>
</dbReference>
<evidence type="ECO:0000256" key="1">
    <source>
        <dbReference type="ARBA" id="ARBA00010617"/>
    </source>
</evidence>
<evidence type="ECO:0000313" key="9">
    <source>
        <dbReference type="Proteomes" id="UP000184203"/>
    </source>
</evidence>
<dbReference type="GO" id="GO:0004497">
    <property type="term" value="F:monooxygenase activity"/>
    <property type="evidence" value="ECO:0007669"/>
    <property type="project" value="UniProtKB-KW"/>
</dbReference>
<evidence type="ECO:0000256" key="7">
    <source>
        <dbReference type="RuleBase" id="RU000461"/>
    </source>
</evidence>
<dbReference type="PANTHER" id="PTHR46696:SF1">
    <property type="entry name" value="CYTOCHROME P450 YJIB-RELATED"/>
    <property type="match status" value="1"/>
</dbReference>
<organism evidence="8 9">
    <name type="scientific">Haladaptatus paucihalophilus DX253</name>
    <dbReference type="NCBI Taxonomy" id="797209"/>
    <lineage>
        <taxon>Archaea</taxon>
        <taxon>Methanobacteriati</taxon>
        <taxon>Methanobacteriota</taxon>
        <taxon>Stenosarchaea group</taxon>
        <taxon>Halobacteria</taxon>
        <taxon>Halobacteriales</taxon>
        <taxon>Haladaptataceae</taxon>
        <taxon>Haladaptatus</taxon>
    </lineage>
</organism>
<dbReference type="InterPro" id="IPR002397">
    <property type="entry name" value="Cyt_P450_B"/>
</dbReference>
<dbReference type="GO" id="GO:0020037">
    <property type="term" value="F:heme binding"/>
    <property type="evidence" value="ECO:0007669"/>
    <property type="project" value="InterPro"/>
</dbReference>
<dbReference type="InterPro" id="IPR017972">
    <property type="entry name" value="Cyt_P450_CS"/>
</dbReference>
<dbReference type="PRINTS" id="PR00359">
    <property type="entry name" value="BP450"/>
</dbReference>
<dbReference type="Pfam" id="PF00067">
    <property type="entry name" value="p450"/>
    <property type="match status" value="1"/>
</dbReference>
<dbReference type="EMBL" id="FRAN01000006">
    <property type="protein sequence ID" value="SHL31447.1"/>
    <property type="molecule type" value="Genomic_DNA"/>
</dbReference>
<dbReference type="PROSITE" id="PS00086">
    <property type="entry name" value="CYTOCHROME_P450"/>
    <property type="match status" value="1"/>
</dbReference>
<dbReference type="InterPro" id="IPR036396">
    <property type="entry name" value="Cyt_P450_sf"/>
</dbReference>
<dbReference type="SUPFAM" id="SSF48264">
    <property type="entry name" value="Cytochrome P450"/>
    <property type="match status" value="1"/>
</dbReference>
<keyword evidence="5 7" id="KW-0408">Iron</keyword>
<evidence type="ECO:0000256" key="4">
    <source>
        <dbReference type="ARBA" id="ARBA00023002"/>
    </source>
</evidence>